<feature type="domain" description="N-acetyltransferase" evidence="1">
    <location>
        <begin position="4"/>
        <end position="173"/>
    </location>
</feature>
<dbReference type="InterPro" id="IPR016181">
    <property type="entry name" value="Acyl_CoA_acyltransferase"/>
</dbReference>
<dbReference type="RefSeq" id="WP_088753700.1">
    <property type="nucleotide sequence ID" value="NZ_NJGV01000002.1"/>
</dbReference>
<proteinExistence type="predicted"/>
<keyword evidence="3" id="KW-1185">Reference proteome</keyword>
<dbReference type="Gene3D" id="3.40.630.30">
    <property type="match status" value="1"/>
</dbReference>
<organism evidence="2 3">
    <name type="scientific">Herbaspirillum aquaticum</name>
    <dbReference type="NCBI Taxonomy" id="568783"/>
    <lineage>
        <taxon>Bacteria</taxon>
        <taxon>Pseudomonadati</taxon>
        <taxon>Pseudomonadota</taxon>
        <taxon>Betaproteobacteria</taxon>
        <taxon>Burkholderiales</taxon>
        <taxon>Oxalobacteraceae</taxon>
        <taxon>Herbaspirillum</taxon>
    </lineage>
</organism>
<dbReference type="Pfam" id="PF00583">
    <property type="entry name" value="Acetyltransf_1"/>
    <property type="match status" value="1"/>
</dbReference>
<evidence type="ECO:0000313" key="3">
    <source>
        <dbReference type="Proteomes" id="UP000214747"/>
    </source>
</evidence>
<name>A0A225SZ28_9BURK</name>
<protein>
    <submittedName>
        <fullName evidence="2">GNAT family N-acetyltransferase</fullName>
    </submittedName>
</protein>
<evidence type="ECO:0000259" key="1">
    <source>
        <dbReference type="PROSITE" id="PS51186"/>
    </source>
</evidence>
<evidence type="ECO:0000313" key="2">
    <source>
        <dbReference type="EMBL" id="OWY36144.1"/>
    </source>
</evidence>
<keyword evidence="2" id="KW-0808">Transferase</keyword>
<dbReference type="GO" id="GO:0016747">
    <property type="term" value="F:acyltransferase activity, transferring groups other than amino-acyl groups"/>
    <property type="evidence" value="ECO:0007669"/>
    <property type="project" value="InterPro"/>
</dbReference>
<dbReference type="EMBL" id="NJGV01000002">
    <property type="protein sequence ID" value="OWY36144.1"/>
    <property type="molecule type" value="Genomic_DNA"/>
</dbReference>
<dbReference type="Proteomes" id="UP000214747">
    <property type="component" value="Unassembled WGS sequence"/>
</dbReference>
<comment type="caution">
    <text evidence="2">The sequence shown here is derived from an EMBL/GenBank/DDBJ whole genome shotgun (WGS) entry which is preliminary data.</text>
</comment>
<dbReference type="SUPFAM" id="SSF55729">
    <property type="entry name" value="Acyl-CoA N-acyltransferases (Nat)"/>
    <property type="match status" value="1"/>
</dbReference>
<reference evidence="2 3" key="1">
    <citation type="journal article" date="2010" name="Int. J. Syst. Evol. Microbiol.">
        <title>Reclassification of Herbaspirillum putei as a later heterotypic synonym of Herbaspirillum huttiense, with the description of H. huttiense subsp. huttiense subsp. nov. and H. huttiense subsp. putei subsp. nov., comb. nov., and description of Herbaspirillum aquaticum sp. nov.</title>
        <authorList>
            <person name="Dobritsa A.P."/>
            <person name="Reddy M.C."/>
            <person name="Samadpour M."/>
        </authorList>
    </citation>
    <scope>NUCLEOTIDE SEQUENCE [LARGE SCALE GENOMIC DNA]</scope>
    <source>
        <strain evidence="2 3">IEH 4430</strain>
    </source>
</reference>
<dbReference type="PROSITE" id="PS51186">
    <property type="entry name" value="GNAT"/>
    <property type="match status" value="1"/>
</dbReference>
<gene>
    <name evidence="2" type="ORF">CEJ45_02735</name>
</gene>
<sequence>MMCYQWRPMRADDLPRVMAIAEQVHVGYFEAEEVFAERLTLFAPGCLIAVREEGESEEEVIGYAFMHPARQGFPPALNTLLRHLDPAADCLHLHDVALLPAARGSGLGRRLVDVLAELCQAHGLSKAALVAVHASNGYWQAAGFLENAQVSVQGRACLASYGDDALYMTKNLTW</sequence>
<dbReference type="InterPro" id="IPR000182">
    <property type="entry name" value="GNAT_dom"/>
</dbReference>
<dbReference type="CDD" id="cd04301">
    <property type="entry name" value="NAT_SF"/>
    <property type="match status" value="1"/>
</dbReference>
<accession>A0A225SZ28</accession>
<dbReference type="AlphaFoldDB" id="A0A225SZ28"/>